<protein>
    <submittedName>
        <fullName evidence="5">Endonuclease MutS2</fullName>
    </submittedName>
</protein>
<dbReference type="InterPro" id="IPR036187">
    <property type="entry name" value="DNA_mismatch_repair_MutS_sf"/>
</dbReference>
<evidence type="ECO:0000256" key="1">
    <source>
        <dbReference type="ARBA" id="ARBA00022741"/>
    </source>
</evidence>
<organism evidence="5 6">
    <name type="scientific">Bacillus spongiae</name>
    <dbReference type="NCBI Taxonomy" id="2683610"/>
    <lineage>
        <taxon>Bacteria</taxon>
        <taxon>Bacillati</taxon>
        <taxon>Bacillota</taxon>
        <taxon>Bacilli</taxon>
        <taxon>Bacillales</taxon>
        <taxon>Bacillaceae</taxon>
        <taxon>Bacillus</taxon>
    </lineage>
</organism>
<dbReference type="Pfam" id="PF00488">
    <property type="entry name" value="MutS_V"/>
    <property type="match status" value="1"/>
</dbReference>
<keyword evidence="1" id="KW-0547">Nucleotide-binding</keyword>
<dbReference type="PIRSF" id="PIRSF005814">
    <property type="entry name" value="MutS_YshD"/>
    <property type="match status" value="1"/>
</dbReference>
<evidence type="ECO:0000313" key="6">
    <source>
        <dbReference type="Proteomes" id="UP001312865"/>
    </source>
</evidence>
<dbReference type="InterPro" id="IPR007696">
    <property type="entry name" value="DNA_mismatch_repair_MutS_core"/>
</dbReference>
<accession>A0ABU8HI26</accession>
<dbReference type="InterPro" id="IPR000432">
    <property type="entry name" value="DNA_mismatch_repair_MutS_C"/>
</dbReference>
<dbReference type="PANTHER" id="PTHR48466:SF2">
    <property type="entry name" value="OS10G0509000 PROTEIN"/>
    <property type="match status" value="1"/>
</dbReference>
<comment type="caution">
    <text evidence="5">The sequence shown here is derived from an EMBL/GenBank/DDBJ whole genome shotgun (WGS) entry which is preliminary data.</text>
</comment>
<dbReference type="PROSITE" id="PS00486">
    <property type="entry name" value="DNA_MISMATCH_REPAIR_2"/>
    <property type="match status" value="1"/>
</dbReference>
<dbReference type="InterPro" id="IPR045076">
    <property type="entry name" value="MutS"/>
</dbReference>
<keyword evidence="2" id="KW-0067">ATP-binding</keyword>
<keyword evidence="5" id="KW-0378">Hydrolase</keyword>
<keyword evidence="6" id="KW-1185">Reference proteome</keyword>
<dbReference type="RefSeq" id="WP_336588361.1">
    <property type="nucleotide sequence ID" value="NZ_JBBAXC010000017.1"/>
</dbReference>
<dbReference type="SUPFAM" id="SSF52540">
    <property type="entry name" value="P-loop containing nucleoside triphosphate hydrolases"/>
    <property type="match status" value="1"/>
</dbReference>
<keyword evidence="3" id="KW-0238">DNA-binding</keyword>
<dbReference type="GO" id="GO:0004519">
    <property type="term" value="F:endonuclease activity"/>
    <property type="evidence" value="ECO:0007669"/>
    <property type="project" value="UniProtKB-KW"/>
</dbReference>
<proteinExistence type="predicted"/>
<dbReference type="SMART" id="SM00534">
    <property type="entry name" value="MUTSac"/>
    <property type="match status" value="1"/>
</dbReference>
<dbReference type="NCBIfam" id="TIGR01069">
    <property type="entry name" value="mutS2"/>
    <property type="match status" value="1"/>
</dbReference>
<reference evidence="5 6" key="1">
    <citation type="journal article" date="2018" name="J. Microbiol.">
        <title>Bacillus spongiae sp. nov., isolated from sponge of Jeju Island.</title>
        <authorList>
            <person name="Lee G.E."/>
            <person name="Im W.T."/>
            <person name="Park J.S."/>
        </authorList>
    </citation>
    <scope>NUCLEOTIDE SEQUENCE [LARGE SCALE GENOMIC DNA]</scope>
    <source>
        <strain evidence="5 6">135PIL107-10</strain>
    </source>
</reference>
<dbReference type="EMBL" id="JBBAXC010000017">
    <property type="protein sequence ID" value="MEI5908917.1"/>
    <property type="molecule type" value="Genomic_DNA"/>
</dbReference>
<feature type="domain" description="DNA mismatch repair proteins mutS family" evidence="4">
    <location>
        <begin position="405"/>
        <end position="421"/>
    </location>
</feature>
<evidence type="ECO:0000256" key="3">
    <source>
        <dbReference type="ARBA" id="ARBA00023125"/>
    </source>
</evidence>
<dbReference type="SUPFAM" id="SSF48334">
    <property type="entry name" value="DNA repair protein MutS, domain III"/>
    <property type="match status" value="1"/>
</dbReference>
<dbReference type="InterPro" id="IPR005747">
    <property type="entry name" value="MutS2"/>
</dbReference>
<dbReference type="InterPro" id="IPR027417">
    <property type="entry name" value="P-loop_NTPase"/>
</dbReference>
<dbReference type="PANTHER" id="PTHR48466">
    <property type="entry name" value="OS10G0509000 PROTEIN-RELATED"/>
    <property type="match status" value="1"/>
</dbReference>
<sequence>MNQEMMNILQFQQIKEEIARYAITTEGKTKIVALNPSVNKKKIIAWKTEVVEALSVIQKSRSVPIHGLEGMEQLFKQLNKGVALRADVLVKLAGFLDHCSKLKRFMQDKQYVAPVISSYVYSIEELPFLEEEIQRCIRHAQVDDYASKALLKIRKELAIEEERLKSKLQNVVQSKKFALYLQEAIVSQRNGKYVVPVKKEYKRKVDGSVVDMSASGSTLYIEPVEIANQQEKIEMLRYREETEMENILHYLTGLVEANQQILSVATETMVTYDVIFAKAKYSEIIGGNTVLLNESHRIHLKNAKHPLLGEQAIPLNVSLGDGTHALVITGPNTGGKTVTIKTVGLLTLMMQSGLLLPVDEGSEMSIFQNIFVDIGDGQSIEQNLSTFSSRIKSIIGILSETNDLSLVLIDELGSGTDPSEGMGLAIAILDELYEKGATIFATTHFNEMKEFANNREGFINGSMEFDLNTLKPTYRLLIGKGGDSQAFQIALKLGMHHEIIEKAHMLTYKKEASFDPNDDLALRQQKERQLANNRYTKREKKENLKKGDVTVFKMGDNVKIPSENEHGIIYKGPNDKGNYIVQVKGEKKEYNHKRLSLYIRAEELYPDDYDFNIIFSSVEDRKVDHLMNRKHVDGLKIVKEE</sequence>
<evidence type="ECO:0000256" key="2">
    <source>
        <dbReference type="ARBA" id="ARBA00022840"/>
    </source>
</evidence>
<gene>
    <name evidence="5" type="ORF">WAK64_17860</name>
</gene>
<evidence type="ECO:0000259" key="4">
    <source>
        <dbReference type="PROSITE" id="PS00486"/>
    </source>
</evidence>
<keyword evidence="5" id="KW-0540">Nuclease</keyword>
<name>A0ABU8HI26_9BACI</name>
<dbReference type="Proteomes" id="UP001312865">
    <property type="component" value="Unassembled WGS sequence"/>
</dbReference>
<keyword evidence="5" id="KW-0255">Endonuclease</keyword>
<dbReference type="Gene3D" id="3.40.50.300">
    <property type="entry name" value="P-loop containing nucleotide triphosphate hydrolases"/>
    <property type="match status" value="1"/>
</dbReference>
<evidence type="ECO:0000313" key="5">
    <source>
        <dbReference type="EMBL" id="MEI5908917.1"/>
    </source>
</evidence>
<dbReference type="SMART" id="SM00533">
    <property type="entry name" value="MUTSd"/>
    <property type="match status" value="1"/>
</dbReference>